<evidence type="ECO:0000313" key="2">
    <source>
        <dbReference type="EMBL" id="KAJ3516185.1"/>
    </source>
</evidence>
<evidence type="ECO:0000256" key="1">
    <source>
        <dbReference type="SAM" id="MobiDB-lite"/>
    </source>
</evidence>
<feature type="compositionally biased region" description="Acidic residues" evidence="1">
    <location>
        <begin position="747"/>
        <end position="760"/>
    </location>
</feature>
<accession>A0A9W8N0E1</accession>
<dbReference type="EMBL" id="JANKHO010000064">
    <property type="protein sequence ID" value="KAJ3516185.1"/>
    <property type="molecule type" value="Genomic_DNA"/>
</dbReference>
<feature type="region of interest" description="Disordered" evidence="1">
    <location>
        <begin position="738"/>
        <end position="771"/>
    </location>
</feature>
<gene>
    <name evidence="2" type="ORF">NLJ89_g1279</name>
</gene>
<feature type="compositionally biased region" description="Polar residues" evidence="1">
    <location>
        <begin position="318"/>
        <end position="332"/>
    </location>
</feature>
<feature type="compositionally biased region" description="Basic and acidic residues" evidence="1">
    <location>
        <begin position="409"/>
        <end position="438"/>
    </location>
</feature>
<protein>
    <submittedName>
        <fullName evidence="2">Uncharacterized protein</fullName>
    </submittedName>
</protein>
<evidence type="ECO:0000313" key="3">
    <source>
        <dbReference type="Proteomes" id="UP001148786"/>
    </source>
</evidence>
<keyword evidence="3" id="KW-1185">Reference proteome</keyword>
<reference evidence="2" key="1">
    <citation type="submission" date="2022-07" db="EMBL/GenBank/DDBJ databases">
        <title>Genome Sequence of Agrocybe chaxingu.</title>
        <authorList>
            <person name="Buettner E."/>
        </authorList>
    </citation>
    <scope>NUCLEOTIDE SEQUENCE</scope>
    <source>
        <strain evidence="2">MP-N11</strain>
    </source>
</reference>
<dbReference type="Proteomes" id="UP001148786">
    <property type="component" value="Unassembled WGS sequence"/>
</dbReference>
<feature type="compositionally biased region" description="Polar residues" evidence="1">
    <location>
        <begin position="167"/>
        <end position="176"/>
    </location>
</feature>
<sequence>MPAYASTSALPSPLPPGRLPDYPRDPQYTLAFVNDDGISITHPQVMVRISSKGVPIPGTSLCSRFTAVTCPFCNLPVYRVYQTTALDVQGKKWVLLPTEEWVEREVLKTATGWIDVHKDCLVGDGIASAQVSSSYAPVFNLYLPSHSSVPASPKVIKTDDEEISPKGTASSEVQTPSYLKESQQLCAAAEQRISDFIKAETAGVEKGIKRQVEVLWKEFRQYLASVQRECSVNSVCSPTRGTEAAQSGSLSMAVSSHVAVRKFEPVPVSLGDVVSVSPSVPRRSALSEYLATSGFHHPKERQKQNSPTGEASDDYSSDSRQTLLTGSGSSTLVHPVHQADRTNILRFKRNINDTINTEASYRYFLNMEENITRHKSQQDEKRRVARAQQDQEAEPPQVPSGPSANGKKPSREVHIVDPHPPVAEREARKDTSSRGPDKGKRKVTFDVQPAVIIINGENEEAEDDEEEEGPTEDARASNRPSQAKKARTQTDIAMDTFSILRPSPITKFFRNTDDKTMAARVSDSRRLLGIRPSSLTNPSYIQPIRSQPGVDSSLQGIILSLPRASVAHNNVALAPSSSQIPLNELDNELLKLTAADVPSHRGTWTPDSKAWLTLTRQEEAVDDGEQAKASSTISPLHEACRGKGKKTLDFSEEEDDFYEQSRNYGVAASLPIQIVKRVKLLEQLSLASYRLQAAVGLEQEGQIDSAVPASSSIHSNKHLSASTIRKAAYAERDRLRSMDPGVLDFSNDPDEQDDDSEEETGEQKAHKQALQTLQARSKMGCGEVWCHEH</sequence>
<feature type="region of interest" description="Disordered" evidence="1">
    <location>
        <begin position="157"/>
        <end position="176"/>
    </location>
</feature>
<dbReference type="OrthoDB" id="2563191at2759"/>
<name>A0A9W8N0E1_9AGAR</name>
<feature type="region of interest" description="Disordered" evidence="1">
    <location>
        <begin position="291"/>
        <end position="335"/>
    </location>
</feature>
<feature type="compositionally biased region" description="Basic and acidic residues" evidence="1">
    <location>
        <begin position="372"/>
        <end position="382"/>
    </location>
</feature>
<proteinExistence type="predicted"/>
<organism evidence="2 3">
    <name type="scientific">Agrocybe chaxingu</name>
    <dbReference type="NCBI Taxonomy" id="84603"/>
    <lineage>
        <taxon>Eukaryota</taxon>
        <taxon>Fungi</taxon>
        <taxon>Dikarya</taxon>
        <taxon>Basidiomycota</taxon>
        <taxon>Agaricomycotina</taxon>
        <taxon>Agaricomycetes</taxon>
        <taxon>Agaricomycetidae</taxon>
        <taxon>Agaricales</taxon>
        <taxon>Agaricineae</taxon>
        <taxon>Strophariaceae</taxon>
        <taxon>Agrocybe</taxon>
    </lineage>
</organism>
<comment type="caution">
    <text evidence="2">The sequence shown here is derived from an EMBL/GenBank/DDBJ whole genome shotgun (WGS) entry which is preliminary data.</text>
</comment>
<feature type="compositionally biased region" description="Acidic residues" evidence="1">
    <location>
        <begin position="457"/>
        <end position="471"/>
    </location>
</feature>
<dbReference type="AlphaFoldDB" id="A0A9W8N0E1"/>
<feature type="region of interest" description="Disordered" evidence="1">
    <location>
        <begin position="372"/>
        <end position="488"/>
    </location>
</feature>